<gene>
    <name evidence="1" type="ORF">B296_00023604</name>
</gene>
<accession>A0A427ANL9</accession>
<evidence type="ECO:0000313" key="2">
    <source>
        <dbReference type="Proteomes" id="UP000287651"/>
    </source>
</evidence>
<evidence type="ECO:0000313" key="1">
    <source>
        <dbReference type="EMBL" id="RRT77821.1"/>
    </source>
</evidence>
<name>A0A427ANL9_ENSVE</name>
<organism evidence="1 2">
    <name type="scientific">Ensete ventricosum</name>
    <name type="common">Abyssinian banana</name>
    <name type="synonym">Musa ensete</name>
    <dbReference type="NCBI Taxonomy" id="4639"/>
    <lineage>
        <taxon>Eukaryota</taxon>
        <taxon>Viridiplantae</taxon>
        <taxon>Streptophyta</taxon>
        <taxon>Embryophyta</taxon>
        <taxon>Tracheophyta</taxon>
        <taxon>Spermatophyta</taxon>
        <taxon>Magnoliopsida</taxon>
        <taxon>Liliopsida</taxon>
        <taxon>Zingiberales</taxon>
        <taxon>Musaceae</taxon>
        <taxon>Ensete</taxon>
    </lineage>
</organism>
<dbReference type="EMBL" id="AMZH03001828">
    <property type="protein sequence ID" value="RRT77821.1"/>
    <property type="molecule type" value="Genomic_DNA"/>
</dbReference>
<comment type="caution">
    <text evidence="1">The sequence shown here is derived from an EMBL/GenBank/DDBJ whole genome shotgun (WGS) entry which is preliminary data.</text>
</comment>
<reference evidence="1 2" key="1">
    <citation type="journal article" date="2014" name="Agronomy (Basel)">
        <title>A Draft Genome Sequence for Ensete ventricosum, the Drought-Tolerant Tree Against Hunger.</title>
        <authorList>
            <person name="Harrison J."/>
            <person name="Moore K.A."/>
            <person name="Paszkiewicz K."/>
            <person name="Jones T."/>
            <person name="Grant M."/>
            <person name="Ambacheew D."/>
            <person name="Muzemil S."/>
            <person name="Studholme D.J."/>
        </authorList>
    </citation>
    <scope>NUCLEOTIDE SEQUENCE [LARGE SCALE GENOMIC DNA]</scope>
</reference>
<proteinExistence type="predicted"/>
<protein>
    <submittedName>
        <fullName evidence="1">Uncharacterized protein</fullName>
    </submittedName>
</protein>
<dbReference type="Proteomes" id="UP000287651">
    <property type="component" value="Unassembled WGS sequence"/>
</dbReference>
<sequence>MVEVDTLRTSETTAKTKQASYDAGECQHDSVLSVCKIVFIAQEEGRCSGVFLYLRKADPLSHPRSLFLYLWAEDNHTRSLNAGGIISGVALSAAPAIYRGLSRRQLCQAALSSEVGDRHYARSMYAVPGRLTLCQVNVRYARSRRGPEVPRCLGGADMA</sequence>
<dbReference type="AlphaFoldDB" id="A0A427ANL9"/>